<dbReference type="RefSeq" id="XP_007401804.1">
    <property type="nucleotide sequence ID" value="XM_007401742.1"/>
</dbReference>
<dbReference type="InParanoid" id="K5VSK2"/>
<feature type="transmembrane region" description="Helical" evidence="9">
    <location>
        <begin position="437"/>
        <end position="460"/>
    </location>
</feature>
<feature type="transmembrane region" description="Helical" evidence="9">
    <location>
        <begin position="154"/>
        <end position="175"/>
    </location>
</feature>
<feature type="transmembrane region" description="Helical" evidence="9">
    <location>
        <begin position="303"/>
        <end position="324"/>
    </location>
</feature>
<feature type="transmembrane region" description="Helical" evidence="9">
    <location>
        <begin position="336"/>
        <end position="357"/>
    </location>
</feature>
<name>K5VSK2_PHACS</name>
<feature type="transmembrane region" description="Helical" evidence="9">
    <location>
        <begin position="400"/>
        <end position="425"/>
    </location>
</feature>
<dbReference type="InterPro" id="IPR005828">
    <property type="entry name" value="MFS_sugar_transport-like"/>
</dbReference>
<evidence type="ECO:0000256" key="8">
    <source>
        <dbReference type="RuleBase" id="RU003346"/>
    </source>
</evidence>
<evidence type="ECO:0000256" key="9">
    <source>
        <dbReference type="SAM" id="Phobius"/>
    </source>
</evidence>
<evidence type="ECO:0000256" key="3">
    <source>
        <dbReference type="ARBA" id="ARBA00022448"/>
    </source>
</evidence>
<dbReference type="OrthoDB" id="5399138at2759"/>
<keyword evidence="12" id="KW-1185">Reference proteome</keyword>
<keyword evidence="6 9" id="KW-0472">Membrane</keyword>
<dbReference type="InterPro" id="IPR005829">
    <property type="entry name" value="Sugar_transporter_CS"/>
</dbReference>
<dbReference type="InterPro" id="IPR003663">
    <property type="entry name" value="Sugar/inositol_transpt"/>
</dbReference>
<evidence type="ECO:0000313" key="11">
    <source>
        <dbReference type="EMBL" id="EKM49750.1"/>
    </source>
</evidence>
<proteinExistence type="inferred from homology"/>
<accession>K5VSK2</accession>
<keyword evidence="3 8" id="KW-0813">Transport</keyword>
<comment type="catalytic activity">
    <reaction evidence="7">
        <text>myo-inositol(out) + H(+)(out) = myo-inositol(in) + H(+)(in)</text>
        <dbReference type="Rhea" id="RHEA:60364"/>
        <dbReference type="ChEBI" id="CHEBI:15378"/>
        <dbReference type="ChEBI" id="CHEBI:17268"/>
    </reaction>
</comment>
<sequence>METSSAAQNDAQDSCFPLAQTVPNVARSPGRGLLHRVRELNARSFKARANVPTYVWCAIFTALGGFCFGFDTGSIGPLIVMPQFQQHFFRDEAIDPTVQGLVVSSILLTASLSSLLSGPLSNRISRIRTISLGAVVFAAGSAIACASGHLPQLFVGRCIAGVGEGIFLSAITVYTVEISPTSSRGRLGAVVQLFITIGIASGFFVCYGTSRIHSSLSWRFPLGMQSIVSIILAAGCPFLPHSPRWLHHVGRHGEARTAWERLGVSAAEVEKTEQATQREEVPREGFWKEMNQMWRKGIRARTALGVFLSGMQQASGIDGVLYYAPILFSQAGLSSTTSSFIASGISGLVLMICTFLCQFFTDTWGRRPSMIYGGSVVAGSMLTIGMLYASGATDHASGRWAVIALIYIFVIVFTCTWAICVRIICSEIQPTRTRAAVSSLGQCANWGVNWLIAFSTPLFLAKSSSGPYFLFGACSLLTTLVCLAFQPETRGASLEEVDEAFTQPPWKSLLGSTSLFGRRHRRGESGQRQPSENEDELELDVIHLPEVRFGGPWHYAHRLTDDRLARLLQVPEYLAARDSEAHRSTTQNVQSD</sequence>
<evidence type="ECO:0000256" key="4">
    <source>
        <dbReference type="ARBA" id="ARBA00022692"/>
    </source>
</evidence>
<feature type="transmembrane region" description="Helical" evidence="9">
    <location>
        <begin position="187"/>
        <end position="210"/>
    </location>
</feature>
<dbReference type="SUPFAM" id="SSF103473">
    <property type="entry name" value="MFS general substrate transporter"/>
    <property type="match status" value="1"/>
</dbReference>
<dbReference type="Gene3D" id="1.20.1250.20">
    <property type="entry name" value="MFS general substrate transporter like domains"/>
    <property type="match status" value="1"/>
</dbReference>
<feature type="transmembrane region" description="Helical" evidence="9">
    <location>
        <begin position="369"/>
        <end position="388"/>
    </location>
</feature>
<feature type="transmembrane region" description="Helical" evidence="9">
    <location>
        <begin position="222"/>
        <end position="239"/>
    </location>
</feature>
<evidence type="ECO:0000256" key="1">
    <source>
        <dbReference type="ARBA" id="ARBA00004141"/>
    </source>
</evidence>
<dbReference type="GO" id="GO:0005351">
    <property type="term" value="F:carbohydrate:proton symporter activity"/>
    <property type="evidence" value="ECO:0007669"/>
    <property type="project" value="TreeGrafter"/>
</dbReference>
<dbReference type="EMBL" id="JH930480">
    <property type="protein sequence ID" value="EKM49750.1"/>
    <property type="molecule type" value="Genomic_DNA"/>
</dbReference>
<gene>
    <name evidence="11" type="ORF">PHACADRAFT_265403</name>
</gene>
<feature type="transmembrane region" description="Helical" evidence="9">
    <location>
        <begin position="53"/>
        <end position="80"/>
    </location>
</feature>
<keyword evidence="4 9" id="KW-0812">Transmembrane</keyword>
<evidence type="ECO:0000256" key="7">
    <source>
        <dbReference type="ARBA" id="ARBA00049119"/>
    </source>
</evidence>
<feature type="transmembrane region" description="Helical" evidence="9">
    <location>
        <begin position="100"/>
        <end position="118"/>
    </location>
</feature>
<dbReference type="PRINTS" id="PR00171">
    <property type="entry name" value="SUGRTRNSPORT"/>
</dbReference>
<reference evidence="11 12" key="1">
    <citation type="journal article" date="2012" name="BMC Genomics">
        <title>Comparative genomics of the white-rot fungi, Phanerochaete carnosa and P. chrysosporium, to elucidate the genetic basis of the distinct wood types they colonize.</title>
        <authorList>
            <person name="Suzuki H."/>
            <person name="MacDonald J."/>
            <person name="Syed K."/>
            <person name="Salamov A."/>
            <person name="Hori C."/>
            <person name="Aerts A."/>
            <person name="Henrissat B."/>
            <person name="Wiebenga A."/>
            <person name="vanKuyk P.A."/>
            <person name="Barry K."/>
            <person name="Lindquist E."/>
            <person name="LaButti K."/>
            <person name="Lapidus A."/>
            <person name="Lucas S."/>
            <person name="Coutinho P."/>
            <person name="Gong Y."/>
            <person name="Samejima M."/>
            <person name="Mahadevan R."/>
            <person name="Abou-Zaid M."/>
            <person name="de Vries R.P."/>
            <person name="Igarashi K."/>
            <person name="Yadav J.S."/>
            <person name="Grigoriev I.V."/>
            <person name="Master E.R."/>
        </authorList>
    </citation>
    <scope>NUCLEOTIDE SEQUENCE [LARGE SCALE GENOMIC DNA]</scope>
    <source>
        <strain evidence="11 12">HHB-10118-sp</strain>
    </source>
</reference>
<organism evidence="11 12">
    <name type="scientific">Phanerochaete carnosa (strain HHB-10118-sp)</name>
    <name type="common">White-rot fungus</name>
    <name type="synonym">Peniophora carnosa</name>
    <dbReference type="NCBI Taxonomy" id="650164"/>
    <lineage>
        <taxon>Eukaryota</taxon>
        <taxon>Fungi</taxon>
        <taxon>Dikarya</taxon>
        <taxon>Basidiomycota</taxon>
        <taxon>Agaricomycotina</taxon>
        <taxon>Agaricomycetes</taxon>
        <taxon>Polyporales</taxon>
        <taxon>Phanerochaetaceae</taxon>
        <taxon>Phanerochaete</taxon>
    </lineage>
</organism>
<dbReference type="PANTHER" id="PTHR48022:SF2">
    <property type="entry name" value="PLASTIDIC GLUCOSE TRANSPORTER 4"/>
    <property type="match status" value="1"/>
</dbReference>
<dbReference type="NCBIfam" id="TIGR00879">
    <property type="entry name" value="SP"/>
    <property type="match status" value="1"/>
</dbReference>
<comment type="similarity">
    <text evidence="2 8">Belongs to the major facilitator superfamily. Sugar transporter (TC 2.A.1.1) family.</text>
</comment>
<evidence type="ECO:0000256" key="5">
    <source>
        <dbReference type="ARBA" id="ARBA00022989"/>
    </source>
</evidence>
<dbReference type="GO" id="GO:0016020">
    <property type="term" value="C:membrane"/>
    <property type="evidence" value="ECO:0007669"/>
    <property type="project" value="UniProtKB-SubCell"/>
</dbReference>
<evidence type="ECO:0000259" key="10">
    <source>
        <dbReference type="PROSITE" id="PS50850"/>
    </source>
</evidence>
<protein>
    <recommendedName>
        <fullName evidence="10">Major facilitator superfamily (MFS) profile domain-containing protein</fullName>
    </recommendedName>
</protein>
<dbReference type="KEGG" id="pco:PHACADRAFT_265403"/>
<feature type="transmembrane region" description="Helical" evidence="9">
    <location>
        <begin position="130"/>
        <end position="148"/>
    </location>
</feature>
<evidence type="ECO:0000256" key="6">
    <source>
        <dbReference type="ARBA" id="ARBA00023136"/>
    </source>
</evidence>
<feature type="domain" description="Major facilitator superfamily (MFS) profile" evidence="10">
    <location>
        <begin position="57"/>
        <end position="490"/>
    </location>
</feature>
<evidence type="ECO:0000256" key="2">
    <source>
        <dbReference type="ARBA" id="ARBA00010992"/>
    </source>
</evidence>
<dbReference type="PROSITE" id="PS50850">
    <property type="entry name" value="MFS"/>
    <property type="match status" value="1"/>
</dbReference>
<comment type="subcellular location">
    <subcellularLocation>
        <location evidence="1">Membrane</location>
        <topology evidence="1">Multi-pass membrane protein</topology>
    </subcellularLocation>
</comment>
<dbReference type="FunFam" id="1.20.1250.20:FF:000134">
    <property type="entry name" value="MFS sugar transporter protein"/>
    <property type="match status" value="1"/>
</dbReference>
<keyword evidence="5 9" id="KW-1133">Transmembrane helix</keyword>
<feature type="transmembrane region" description="Helical" evidence="9">
    <location>
        <begin position="466"/>
        <end position="485"/>
    </location>
</feature>
<dbReference type="InterPro" id="IPR020846">
    <property type="entry name" value="MFS_dom"/>
</dbReference>
<dbReference type="Proteomes" id="UP000008370">
    <property type="component" value="Unassembled WGS sequence"/>
</dbReference>
<evidence type="ECO:0000313" key="12">
    <source>
        <dbReference type="Proteomes" id="UP000008370"/>
    </source>
</evidence>
<dbReference type="AlphaFoldDB" id="K5VSK2"/>
<dbReference type="InterPro" id="IPR050360">
    <property type="entry name" value="MFS_Sugar_Transporters"/>
</dbReference>
<dbReference type="HOGENOM" id="CLU_001265_30_12_1"/>
<dbReference type="InterPro" id="IPR036259">
    <property type="entry name" value="MFS_trans_sf"/>
</dbReference>
<dbReference type="PROSITE" id="PS00217">
    <property type="entry name" value="SUGAR_TRANSPORT_2"/>
    <property type="match status" value="1"/>
</dbReference>
<dbReference type="GeneID" id="18919085"/>
<dbReference type="PANTHER" id="PTHR48022">
    <property type="entry name" value="PLASTIDIC GLUCOSE TRANSPORTER 4"/>
    <property type="match status" value="1"/>
</dbReference>
<dbReference type="Pfam" id="PF00083">
    <property type="entry name" value="Sugar_tr"/>
    <property type="match status" value="1"/>
</dbReference>